<gene>
    <name evidence="3" type="ORF">LXN57_32210</name>
</gene>
<organism evidence="3 4">
    <name type="scientific">Paractinoplanes hotanensis</name>
    <dbReference type="NCBI Taxonomy" id="2906497"/>
    <lineage>
        <taxon>Bacteria</taxon>
        <taxon>Bacillati</taxon>
        <taxon>Actinomycetota</taxon>
        <taxon>Actinomycetes</taxon>
        <taxon>Micromonosporales</taxon>
        <taxon>Micromonosporaceae</taxon>
        <taxon>Paractinoplanes</taxon>
    </lineage>
</organism>
<dbReference type="InterPro" id="IPR020084">
    <property type="entry name" value="NUDIX_hydrolase_CS"/>
</dbReference>
<dbReference type="Pfam" id="PF00293">
    <property type="entry name" value="NUDIX"/>
    <property type="match status" value="1"/>
</dbReference>
<dbReference type="CDD" id="cd04683">
    <property type="entry name" value="NUDIX_Hydrolase"/>
    <property type="match status" value="1"/>
</dbReference>
<keyword evidence="1" id="KW-0378">Hydrolase</keyword>
<evidence type="ECO:0000313" key="3">
    <source>
        <dbReference type="EMBL" id="MCM4082241.1"/>
    </source>
</evidence>
<dbReference type="PROSITE" id="PS00893">
    <property type="entry name" value="NUDIX_BOX"/>
    <property type="match status" value="1"/>
</dbReference>
<accession>A0ABT0Y880</accession>
<dbReference type="Proteomes" id="UP001523216">
    <property type="component" value="Unassembled WGS sequence"/>
</dbReference>
<protein>
    <submittedName>
        <fullName evidence="3">NUDIX domain-containing protein</fullName>
    </submittedName>
</protein>
<proteinExistence type="predicted"/>
<sequence length="147" mass="16577">MANEKNQRAQVDVHLILRRGDDVLLGQRINTGFGDGCWHVPSGHGEDHESSLGTLVREAEEETGVIIKAKQARLAHVLHHWTGSGRMALFFEVTHWSGEPVVTEPDKCAAWEWFSLDALPEQMIPYGRQALEQYAAGELYSERGWQE</sequence>
<dbReference type="InterPro" id="IPR015797">
    <property type="entry name" value="NUDIX_hydrolase-like_dom_sf"/>
</dbReference>
<evidence type="ECO:0000256" key="1">
    <source>
        <dbReference type="ARBA" id="ARBA00022801"/>
    </source>
</evidence>
<dbReference type="RefSeq" id="WP_251801960.1">
    <property type="nucleotide sequence ID" value="NZ_JAMQOL010000047.1"/>
</dbReference>
<evidence type="ECO:0000313" key="4">
    <source>
        <dbReference type="Proteomes" id="UP001523216"/>
    </source>
</evidence>
<name>A0ABT0Y880_9ACTN</name>
<reference evidence="3 4" key="1">
    <citation type="submission" date="2022-06" db="EMBL/GenBank/DDBJ databases">
        <title>Actinoplanes abujensis sp. nov., isolated from Nigerian arid soil.</title>
        <authorList>
            <person name="Ding P."/>
        </authorList>
    </citation>
    <scope>NUCLEOTIDE SEQUENCE [LARGE SCALE GENOMIC DNA]</scope>
    <source>
        <strain evidence="4">TRM88002</strain>
    </source>
</reference>
<dbReference type="PROSITE" id="PS51462">
    <property type="entry name" value="NUDIX"/>
    <property type="match status" value="1"/>
</dbReference>
<dbReference type="SUPFAM" id="SSF55811">
    <property type="entry name" value="Nudix"/>
    <property type="match status" value="1"/>
</dbReference>
<feature type="domain" description="Nudix hydrolase" evidence="2">
    <location>
        <begin position="6"/>
        <end position="136"/>
    </location>
</feature>
<evidence type="ECO:0000259" key="2">
    <source>
        <dbReference type="PROSITE" id="PS51462"/>
    </source>
</evidence>
<dbReference type="PANTHER" id="PTHR16099:SF5">
    <property type="entry name" value="NUCLEOTIDE TRIPHOSPHATE DIPHOSPHATASE NUDT15"/>
    <property type="match status" value="1"/>
</dbReference>
<comment type="caution">
    <text evidence="3">The sequence shown here is derived from an EMBL/GenBank/DDBJ whole genome shotgun (WGS) entry which is preliminary data.</text>
</comment>
<keyword evidence="4" id="KW-1185">Reference proteome</keyword>
<dbReference type="Gene3D" id="3.90.79.10">
    <property type="entry name" value="Nucleoside Triphosphate Pyrophosphohydrolase"/>
    <property type="match status" value="1"/>
</dbReference>
<dbReference type="InterPro" id="IPR000086">
    <property type="entry name" value="NUDIX_hydrolase_dom"/>
</dbReference>
<dbReference type="EMBL" id="JAMQOL010000047">
    <property type="protein sequence ID" value="MCM4082241.1"/>
    <property type="molecule type" value="Genomic_DNA"/>
</dbReference>
<dbReference type="PANTHER" id="PTHR16099">
    <property type="entry name" value="8-OXO-DGTP DIPHOSPHATES NUDT15"/>
    <property type="match status" value="1"/>
</dbReference>